<name>A0A517N3B2_9BACT</name>
<dbReference type="EMBL" id="CP036263">
    <property type="protein sequence ID" value="QDT01632.1"/>
    <property type="molecule type" value="Genomic_DNA"/>
</dbReference>
<dbReference type="OrthoDB" id="262831at2"/>
<reference evidence="2 3" key="1">
    <citation type="submission" date="2019-02" db="EMBL/GenBank/DDBJ databases">
        <title>Deep-cultivation of Planctomycetes and their phenomic and genomic characterization uncovers novel biology.</title>
        <authorList>
            <person name="Wiegand S."/>
            <person name="Jogler M."/>
            <person name="Boedeker C."/>
            <person name="Pinto D."/>
            <person name="Vollmers J."/>
            <person name="Rivas-Marin E."/>
            <person name="Kohn T."/>
            <person name="Peeters S.H."/>
            <person name="Heuer A."/>
            <person name="Rast P."/>
            <person name="Oberbeckmann S."/>
            <person name="Bunk B."/>
            <person name="Jeske O."/>
            <person name="Meyerdierks A."/>
            <person name="Storesund J.E."/>
            <person name="Kallscheuer N."/>
            <person name="Luecker S."/>
            <person name="Lage O.M."/>
            <person name="Pohl T."/>
            <person name="Merkel B.J."/>
            <person name="Hornburger P."/>
            <person name="Mueller R.-W."/>
            <person name="Bruemmer F."/>
            <person name="Labrenz M."/>
            <person name="Spormann A.M."/>
            <person name="Op den Camp H."/>
            <person name="Overmann J."/>
            <person name="Amann R."/>
            <person name="Jetten M.S.M."/>
            <person name="Mascher T."/>
            <person name="Medema M.H."/>
            <person name="Devos D.P."/>
            <person name="Kaster A.-K."/>
            <person name="Ovreas L."/>
            <person name="Rohde M."/>
            <person name="Galperin M.Y."/>
            <person name="Jogler C."/>
        </authorList>
    </citation>
    <scope>NUCLEOTIDE SEQUENCE [LARGE SCALE GENOMIC DNA]</scope>
    <source>
        <strain evidence="2 3">HG15A2</strain>
    </source>
</reference>
<accession>A0A517N3B2</accession>
<keyword evidence="3" id="KW-1185">Reference proteome</keyword>
<protein>
    <submittedName>
        <fullName evidence="2">Uncharacterized protein</fullName>
    </submittedName>
</protein>
<feature type="region of interest" description="Disordered" evidence="1">
    <location>
        <begin position="61"/>
        <end position="82"/>
    </location>
</feature>
<dbReference type="KEGG" id="amob:HG15A2_49790"/>
<evidence type="ECO:0000313" key="2">
    <source>
        <dbReference type="EMBL" id="QDT01632.1"/>
    </source>
</evidence>
<proteinExistence type="predicted"/>
<gene>
    <name evidence="2" type="ORF">HG15A2_49790</name>
</gene>
<organism evidence="2 3">
    <name type="scientific">Adhaeretor mobilis</name>
    <dbReference type="NCBI Taxonomy" id="1930276"/>
    <lineage>
        <taxon>Bacteria</taxon>
        <taxon>Pseudomonadati</taxon>
        <taxon>Planctomycetota</taxon>
        <taxon>Planctomycetia</taxon>
        <taxon>Pirellulales</taxon>
        <taxon>Lacipirellulaceae</taxon>
        <taxon>Adhaeretor</taxon>
    </lineage>
</organism>
<dbReference type="Proteomes" id="UP000319852">
    <property type="component" value="Chromosome"/>
</dbReference>
<evidence type="ECO:0000313" key="3">
    <source>
        <dbReference type="Proteomes" id="UP000319852"/>
    </source>
</evidence>
<sequence>MATLFRATVMLSVLVGLPAAWIYYGPLPKEQQQALDGLIEGLTERGSELLGWGGIGPDGAPVQAANAKPQAAGGSPESSDLAERAIQVESRAPAPVVPLPSRLQETVQAGSDFEPLLRQLRHLGVSQYDLETWGEAESLYRFHCKVPLVGPSAELTQQFEAITADPQDSIAQVVAEVAQWHAGHQIR</sequence>
<evidence type="ECO:0000256" key="1">
    <source>
        <dbReference type="SAM" id="MobiDB-lite"/>
    </source>
</evidence>
<dbReference type="AlphaFoldDB" id="A0A517N3B2"/>
<dbReference type="RefSeq" id="WP_145063856.1">
    <property type="nucleotide sequence ID" value="NZ_CP036263.1"/>
</dbReference>